<dbReference type="GO" id="GO:1990077">
    <property type="term" value="C:primosome complex"/>
    <property type="evidence" value="ECO:0007669"/>
    <property type="project" value="UniProtKB-KW"/>
</dbReference>
<name>A0A1F6GAU2_9PROT</name>
<comment type="similarity">
    <text evidence="12 13">Belongs to the DnaG primase family.</text>
</comment>
<dbReference type="Pfam" id="PF13155">
    <property type="entry name" value="Toprim_2"/>
    <property type="match status" value="1"/>
</dbReference>
<evidence type="ECO:0000259" key="16">
    <source>
        <dbReference type="PROSITE" id="PS50880"/>
    </source>
</evidence>
<keyword evidence="1 12" id="KW-0240">DNA-directed RNA polymerase</keyword>
<organism evidence="17 18">
    <name type="scientific">Candidatus Lambdaproteobacteria bacterium RIFOXYD2_FULL_50_16</name>
    <dbReference type="NCBI Taxonomy" id="1817772"/>
    <lineage>
        <taxon>Bacteria</taxon>
        <taxon>Pseudomonadati</taxon>
        <taxon>Pseudomonadota</taxon>
        <taxon>Candidatus Lambdaproteobacteria</taxon>
    </lineage>
</organism>
<feature type="zinc finger region" description="CHC2-type" evidence="12 14">
    <location>
        <begin position="42"/>
        <end position="66"/>
    </location>
</feature>
<dbReference type="GO" id="GO:0008270">
    <property type="term" value="F:zinc ion binding"/>
    <property type="evidence" value="ECO:0007669"/>
    <property type="project" value="UniProtKB-UniRule"/>
</dbReference>
<comment type="cofactor">
    <cofactor evidence="12 13 14">
        <name>Zn(2+)</name>
        <dbReference type="ChEBI" id="CHEBI:29105"/>
    </cofactor>
    <text evidence="12 13 14">Binds 1 zinc ion per monomer.</text>
</comment>
<protein>
    <recommendedName>
        <fullName evidence="12 13">DNA primase</fullName>
        <ecNumber evidence="12">2.7.7.101</ecNumber>
    </recommendedName>
</protein>
<dbReference type="InterPro" id="IPR036977">
    <property type="entry name" value="DNA_primase_Znf_CHC2"/>
</dbReference>
<feature type="compositionally biased region" description="Basic residues" evidence="15">
    <location>
        <begin position="582"/>
        <end position="591"/>
    </location>
</feature>
<evidence type="ECO:0000256" key="8">
    <source>
        <dbReference type="ARBA" id="ARBA00022833"/>
    </source>
</evidence>
<dbReference type="PANTHER" id="PTHR30313:SF2">
    <property type="entry name" value="DNA PRIMASE"/>
    <property type="match status" value="1"/>
</dbReference>
<keyword evidence="3 12" id="KW-0808">Transferase</keyword>
<dbReference type="Gene3D" id="3.40.1360.10">
    <property type="match status" value="1"/>
</dbReference>
<dbReference type="InterPro" id="IPR013264">
    <property type="entry name" value="DNAG_N"/>
</dbReference>
<evidence type="ECO:0000313" key="18">
    <source>
        <dbReference type="Proteomes" id="UP000178449"/>
    </source>
</evidence>
<evidence type="ECO:0000256" key="15">
    <source>
        <dbReference type="SAM" id="MobiDB-lite"/>
    </source>
</evidence>
<dbReference type="SMART" id="SM00493">
    <property type="entry name" value="TOPRIM"/>
    <property type="match status" value="1"/>
</dbReference>
<dbReference type="InterPro" id="IPR050219">
    <property type="entry name" value="DnaG_primase"/>
</dbReference>
<dbReference type="HAMAP" id="MF_00974">
    <property type="entry name" value="DNA_primase_DnaG"/>
    <property type="match status" value="1"/>
</dbReference>
<evidence type="ECO:0000256" key="7">
    <source>
        <dbReference type="ARBA" id="ARBA00022771"/>
    </source>
</evidence>
<dbReference type="GO" id="GO:0000428">
    <property type="term" value="C:DNA-directed RNA polymerase complex"/>
    <property type="evidence" value="ECO:0007669"/>
    <property type="project" value="UniProtKB-KW"/>
</dbReference>
<dbReference type="FunFam" id="3.90.580.10:FF:000001">
    <property type="entry name" value="DNA primase"/>
    <property type="match status" value="1"/>
</dbReference>
<feature type="region of interest" description="Disordered" evidence="15">
    <location>
        <begin position="555"/>
        <end position="591"/>
    </location>
</feature>
<dbReference type="SUPFAM" id="SSF57783">
    <property type="entry name" value="Zinc beta-ribbon"/>
    <property type="match status" value="1"/>
</dbReference>
<evidence type="ECO:0000256" key="13">
    <source>
        <dbReference type="PIRNR" id="PIRNR002811"/>
    </source>
</evidence>
<keyword evidence="11 12" id="KW-0804">Transcription</keyword>
<keyword evidence="2 12" id="KW-0639">Primosome</keyword>
<evidence type="ECO:0000256" key="5">
    <source>
        <dbReference type="ARBA" id="ARBA00022705"/>
    </source>
</evidence>
<keyword evidence="4 12" id="KW-0548">Nucleotidyltransferase</keyword>
<evidence type="ECO:0000256" key="2">
    <source>
        <dbReference type="ARBA" id="ARBA00022515"/>
    </source>
</evidence>
<dbReference type="GO" id="GO:0003899">
    <property type="term" value="F:DNA-directed RNA polymerase activity"/>
    <property type="evidence" value="ECO:0007669"/>
    <property type="project" value="UniProtKB-UniRule"/>
</dbReference>
<dbReference type="Pfam" id="PF01807">
    <property type="entry name" value="Zn_ribbon_DnaG"/>
    <property type="match status" value="1"/>
</dbReference>
<comment type="domain">
    <text evidence="12">Contains an N-terminal zinc-binding domain, a central core domain that contains the primase activity, and a C-terminal DnaB-binding domain.</text>
</comment>
<dbReference type="NCBIfam" id="TIGR01391">
    <property type="entry name" value="dnaG"/>
    <property type="match status" value="1"/>
</dbReference>
<keyword evidence="9" id="KW-0460">Magnesium</keyword>
<evidence type="ECO:0000256" key="1">
    <source>
        <dbReference type="ARBA" id="ARBA00022478"/>
    </source>
</evidence>
<evidence type="ECO:0000256" key="6">
    <source>
        <dbReference type="ARBA" id="ARBA00022723"/>
    </source>
</evidence>
<keyword evidence="8 12" id="KW-0862">Zinc</keyword>
<evidence type="ECO:0000256" key="4">
    <source>
        <dbReference type="ARBA" id="ARBA00022695"/>
    </source>
</evidence>
<evidence type="ECO:0000256" key="10">
    <source>
        <dbReference type="ARBA" id="ARBA00023125"/>
    </source>
</evidence>
<dbReference type="CDD" id="cd03364">
    <property type="entry name" value="TOPRIM_DnaG_primases"/>
    <property type="match status" value="1"/>
</dbReference>
<dbReference type="Proteomes" id="UP000178449">
    <property type="component" value="Unassembled WGS sequence"/>
</dbReference>
<reference evidence="17 18" key="1">
    <citation type="journal article" date="2016" name="Nat. Commun.">
        <title>Thousands of microbial genomes shed light on interconnected biogeochemical processes in an aquifer system.</title>
        <authorList>
            <person name="Anantharaman K."/>
            <person name="Brown C.T."/>
            <person name="Hug L.A."/>
            <person name="Sharon I."/>
            <person name="Castelle C.J."/>
            <person name="Probst A.J."/>
            <person name="Thomas B.C."/>
            <person name="Singh A."/>
            <person name="Wilkins M.J."/>
            <person name="Karaoz U."/>
            <person name="Brodie E.L."/>
            <person name="Williams K.H."/>
            <person name="Hubbard S.S."/>
            <person name="Banfield J.F."/>
        </authorList>
    </citation>
    <scope>NUCLEOTIDE SEQUENCE [LARGE SCALE GENOMIC DNA]</scope>
</reference>
<gene>
    <name evidence="12" type="primary">dnaG</name>
    <name evidence="17" type="ORF">A2527_08660</name>
</gene>
<comment type="subunit">
    <text evidence="12">Monomer. Interacts with DnaB.</text>
</comment>
<dbReference type="AlphaFoldDB" id="A0A1F6GAU2"/>
<dbReference type="InterPro" id="IPR030846">
    <property type="entry name" value="DnaG_bac"/>
</dbReference>
<dbReference type="InterPro" id="IPR037068">
    <property type="entry name" value="DNA_primase_core_N_sf"/>
</dbReference>
<evidence type="ECO:0000256" key="11">
    <source>
        <dbReference type="ARBA" id="ARBA00023163"/>
    </source>
</evidence>
<evidence type="ECO:0000256" key="3">
    <source>
        <dbReference type="ARBA" id="ARBA00022679"/>
    </source>
</evidence>
<dbReference type="EC" id="2.7.7.101" evidence="12"/>
<feature type="domain" description="Toprim" evidence="16">
    <location>
        <begin position="262"/>
        <end position="346"/>
    </location>
</feature>
<evidence type="ECO:0000256" key="9">
    <source>
        <dbReference type="ARBA" id="ARBA00022842"/>
    </source>
</evidence>
<dbReference type="EMBL" id="MFNE01000026">
    <property type="protein sequence ID" value="OGG95233.1"/>
    <property type="molecule type" value="Genomic_DNA"/>
</dbReference>
<keyword evidence="7 12" id="KW-0863">Zinc-finger</keyword>
<dbReference type="InterPro" id="IPR006295">
    <property type="entry name" value="DNA_primase_DnaG"/>
</dbReference>
<dbReference type="Gene3D" id="3.90.980.10">
    <property type="entry name" value="DNA primase, catalytic core, N-terminal domain"/>
    <property type="match status" value="1"/>
</dbReference>
<dbReference type="PROSITE" id="PS50880">
    <property type="entry name" value="TOPRIM"/>
    <property type="match status" value="1"/>
</dbReference>
<dbReference type="GO" id="GO:0005737">
    <property type="term" value="C:cytoplasm"/>
    <property type="evidence" value="ECO:0007669"/>
    <property type="project" value="TreeGrafter"/>
</dbReference>
<feature type="compositionally biased region" description="Basic and acidic residues" evidence="15">
    <location>
        <begin position="555"/>
        <end position="566"/>
    </location>
</feature>
<dbReference type="PANTHER" id="PTHR30313">
    <property type="entry name" value="DNA PRIMASE"/>
    <property type="match status" value="1"/>
</dbReference>
<keyword evidence="10 12" id="KW-0238">DNA-binding</keyword>
<accession>A0A1F6GAU2</accession>
<comment type="function">
    <text evidence="12 13">RNA polymerase that catalyzes the synthesis of short RNA molecules used as primers for DNA polymerase during DNA replication.</text>
</comment>
<evidence type="ECO:0000313" key="17">
    <source>
        <dbReference type="EMBL" id="OGG95233.1"/>
    </source>
</evidence>
<dbReference type="InterPro" id="IPR034151">
    <property type="entry name" value="TOPRIM_DnaG_bac"/>
</dbReference>
<comment type="caution">
    <text evidence="17">The sequence shown here is derived from an EMBL/GenBank/DDBJ whole genome shotgun (WGS) entry which is preliminary data.</text>
</comment>
<dbReference type="SUPFAM" id="SSF56731">
    <property type="entry name" value="DNA primase core"/>
    <property type="match status" value="1"/>
</dbReference>
<evidence type="ECO:0000256" key="12">
    <source>
        <dbReference type="HAMAP-Rule" id="MF_00974"/>
    </source>
</evidence>
<dbReference type="Gene3D" id="3.90.580.10">
    <property type="entry name" value="Zinc finger, CHC2-type domain"/>
    <property type="match status" value="1"/>
</dbReference>
<proteinExistence type="inferred from homology"/>
<comment type="catalytic activity">
    <reaction evidence="12">
        <text>ssDNA + n NTP = ssDNA/pppN(pN)n-1 hybrid + (n-1) diphosphate.</text>
        <dbReference type="EC" id="2.7.7.101"/>
    </reaction>
</comment>
<dbReference type="GO" id="GO:0003677">
    <property type="term" value="F:DNA binding"/>
    <property type="evidence" value="ECO:0007669"/>
    <property type="project" value="UniProtKB-KW"/>
</dbReference>
<dbReference type="STRING" id="1817772.A2527_08660"/>
<dbReference type="Pfam" id="PF08275">
    <property type="entry name" value="DNAG_N"/>
    <property type="match status" value="1"/>
</dbReference>
<dbReference type="PIRSF" id="PIRSF002811">
    <property type="entry name" value="DnaG"/>
    <property type="match status" value="1"/>
</dbReference>
<evidence type="ECO:0000256" key="14">
    <source>
        <dbReference type="PIRSR" id="PIRSR002811-1"/>
    </source>
</evidence>
<sequence>MENKGLIPKEEIDQVVQATDLVALISGYAALKPSGKNFLGLCPFHSEKTPSFVVSPDRGNYHCFGCGVHGNAVGFVMDIEHFHFTEAVEFLADRAGIRLTRSGGERPEKAGLDLRGCLTLAQEFYLKNLAQASPQSRIALYIKERALSPELCQRFLLGWAPEGWTPLSDHLTGKKVPLEIQEAAGLVKPGDKGGVYDRLRGRLIFPIRDVTGRCLGFAGRLIANDDPKSGAKYLNPPETELYKKSSVFYGVFEAKDRIRKTGRAMLVEGYLDVIRLHEKGFDHAIAACGTAVNLEHIKALKRLGVKELELVFDGDLAGRVAALKAARIFVENDLDSKVVMLPEGLDPDDFFKKYTAANFSELVEKAPYDYRFVLDRAAEEVAGKGISQKKVKLEELAELAAAITSKLKRDLFLGEIGKAFKVDPQGLRAKPGAELAAKSLEQKLLLPEQASLKGADARELRLMKYLVHQPRAIRTVRQEISEEYFENPYLGRLFSRFLSLENEEFEQLRPLDFPEFFKEYSSVLMQLIEGEPRYLKEYQEDLVLRWTKSLKKRVQRSELQSRRSDSSDSALDLVQKKMEERKRRKQRLNQS</sequence>
<keyword evidence="5 12" id="KW-0235">DNA replication</keyword>
<dbReference type="InterPro" id="IPR006171">
    <property type="entry name" value="TOPRIM_dom"/>
</dbReference>
<dbReference type="InterPro" id="IPR002694">
    <property type="entry name" value="Znf_CHC2"/>
</dbReference>
<keyword evidence="6 12" id="KW-0479">Metal-binding</keyword>
<dbReference type="GO" id="GO:0006269">
    <property type="term" value="P:DNA replication, synthesis of primer"/>
    <property type="evidence" value="ECO:0007669"/>
    <property type="project" value="UniProtKB-UniRule"/>
</dbReference>
<dbReference type="SMART" id="SM00400">
    <property type="entry name" value="ZnF_CHCC"/>
    <property type="match status" value="1"/>
</dbReference>